<evidence type="ECO:0000313" key="9">
    <source>
        <dbReference type="EMBL" id="CAH0533467.1"/>
    </source>
</evidence>
<keyword evidence="10" id="KW-1185">Reference proteome</keyword>
<evidence type="ECO:0000256" key="1">
    <source>
        <dbReference type="ARBA" id="ARBA00009179"/>
    </source>
</evidence>
<evidence type="ECO:0000256" key="4">
    <source>
        <dbReference type="ARBA" id="ARBA00022825"/>
    </source>
</evidence>
<dbReference type="Pfam" id="PF17804">
    <property type="entry name" value="TSP_NTD"/>
    <property type="match status" value="1"/>
</dbReference>
<dbReference type="SMART" id="SM00245">
    <property type="entry name" value="TSPc"/>
    <property type="match status" value="1"/>
</dbReference>
<protein>
    <submittedName>
        <fullName evidence="9">Tail-specific protease</fullName>
        <ecNumber evidence="9">3.4.21.102</ecNumber>
    </submittedName>
</protein>
<dbReference type="RefSeq" id="WP_237465914.1">
    <property type="nucleotide sequence ID" value="NZ_CAKLDI010000001.1"/>
</dbReference>
<gene>
    <name evidence="9" type="primary">prc</name>
    <name evidence="9" type="ORF">VST7929_01337</name>
</gene>
<dbReference type="Proteomes" id="UP000838672">
    <property type="component" value="Unassembled WGS sequence"/>
</dbReference>
<comment type="caution">
    <text evidence="9">The sequence shown here is derived from an EMBL/GenBank/DDBJ whole genome shotgun (WGS) entry which is preliminary data.</text>
</comment>
<dbReference type="NCBIfam" id="NF008388">
    <property type="entry name" value="PRK11186.1"/>
    <property type="match status" value="1"/>
</dbReference>
<feature type="compositionally biased region" description="Acidic residues" evidence="6">
    <location>
        <begin position="639"/>
        <end position="648"/>
    </location>
</feature>
<reference evidence="9" key="1">
    <citation type="submission" date="2021-11" db="EMBL/GenBank/DDBJ databases">
        <authorList>
            <person name="Rodrigo-Torres L."/>
            <person name="Arahal R. D."/>
            <person name="Lucena T."/>
        </authorList>
    </citation>
    <scope>NUCLEOTIDE SEQUENCE</scope>
    <source>
        <strain evidence="9">CECT 7929</strain>
    </source>
</reference>
<dbReference type="NCBIfam" id="TIGR00225">
    <property type="entry name" value="prc"/>
    <property type="match status" value="1"/>
</dbReference>
<dbReference type="InterPro" id="IPR001478">
    <property type="entry name" value="PDZ"/>
</dbReference>
<dbReference type="Gene3D" id="3.90.226.10">
    <property type="entry name" value="2-enoyl-CoA Hydratase, Chain A, domain 1"/>
    <property type="match status" value="1"/>
</dbReference>
<dbReference type="InterPro" id="IPR004447">
    <property type="entry name" value="Peptidase_S41A"/>
</dbReference>
<dbReference type="PANTHER" id="PTHR32060">
    <property type="entry name" value="TAIL-SPECIFIC PROTEASE"/>
    <property type="match status" value="1"/>
</dbReference>
<keyword evidence="4 5" id="KW-0720">Serine protease</keyword>
<dbReference type="InterPro" id="IPR036034">
    <property type="entry name" value="PDZ_sf"/>
</dbReference>
<dbReference type="InterPro" id="IPR029045">
    <property type="entry name" value="ClpP/crotonase-like_dom_sf"/>
</dbReference>
<dbReference type="SMART" id="SM00228">
    <property type="entry name" value="PDZ"/>
    <property type="match status" value="1"/>
</dbReference>
<evidence type="ECO:0000259" key="8">
    <source>
        <dbReference type="PROSITE" id="PS50106"/>
    </source>
</evidence>
<proteinExistence type="inferred from homology"/>
<dbReference type="EMBL" id="CAKLDI010000001">
    <property type="protein sequence ID" value="CAH0533467.1"/>
    <property type="molecule type" value="Genomic_DNA"/>
</dbReference>
<dbReference type="GO" id="GO:0004252">
    <property type="term" value="F:serine-type endopeptidase activity"/>
    <property type="evidence" value="ECO:0007669"/>
    <property type="project" value="UniProtKB-EC"/>
</dbReference>
<dbReference type="PANTHER" id="PTHR32060:SF22">
    <property type="entry name" value="CARBOXYL-TERMINAL-PROCESSING PEPTIDASE 3, CHLOROPLASTIC"/>
    <property type="match status" value="1"/>
</dbReference>
<dbReference type="Gene3D" id="2.30.42.10">
    <property type="match status" value="1"/>
</dbReference>
<keyword evidence="3 5" id="KW-0378">Hydrolase</keyword>
<name>A0ABM8ZT49_9VIBR</name>
<evidence type="ECO:0000256" key="5">
    <source>
        <dbReference type="RuleBase" id="RU004404"/>
    </source>
</evidence>
<accession>A0ABM8ZT49</accession>
<dbReference type="Pfam" id="PF11818">
    <property type="entry name" value="DUF3340"/>
    <property type="match status" value="1"/>
</dbReference>
<feature type="region of interest" description="Disordered" evidence="6">
    <location>
        <begin position="624"/>
        <end position="648"/>
    </location>
</feature>
<dbReference type="InterPro" id="IPR005151">
    <property type="entry name" value="Tail-specific_protease"/>
</dbReference>
<evidence type="ECO:0000256" key="3">
    <source>
        <dbReference type="ARBA" id="ARBA00022801"/>
    </source>
</evidence>
<dbReference type="Pfam" id="PF03572">
    <property type="entry name" value="Peptidase_S41"/>
    <property type="match status" value="1"/>
</dbReference>
<keyword evidence="7" id="KW-0732">Signal</keyword>
<feature type="domain" description="PDZ" evidence="8">
    <location>
        <begin position="238"/>
        <end position="308"/>
    </location>
</feature>
<evidence type="ECO:0000256" key="2">
    <source>
        <dbReference type="ARBA" id="ARBA00022670"/>
    </source>
</evidence>
<evidence type="ECO:0000313" key="10">
    <source>
        <dbReference type="Proteomes" id="UP000838672"/>
    </source>
</evidence>
<organism evidence="9 10">
    <name type="scientific">Vibrio stylophorae</name>
    <dbReference type="NCBI Taxonomy" id="659351"/>
    <lineage>
        <taxon>Bacteria</taxon>
        <taxon>Pseudomonadati</taxon>
        <taxon>Pseudomonadota</taxon>
        <taxon>Gammaproteobacteria</taxon>
        <taxon>Vibrionales</taxon>
        <taxon>Vibrionaceae</taxon>
        <taxon>Vibrio</taxon>
    </lineage>
</organism>
<evidence type="ECO:0000256" key="7">
    <source>
        <dbReference type="SAM" id="SignalP"/>
    </source>
</evidence>
<dbReference type="Pfam" id="PF00595">
    <property type="entry name" value="PDZ"/>
    <property type="match status" value="1"/>
</dbReference>
<feature type="signal peptide" evidence="7">
    <location>
        <begin position="1"/>
        <end position="22"/>
    </location>
</feature>
<dbReference type="Gene3D" id="3.30.750.44">
    <property type="match status" value="1"/>
</dbReference>
<evidence type="ECO:0000256" key="6">
    <source>
        <dbReference type="SAM" id="MobiDB-lite"/>
    </source>
</evidence>
<dbReference type="InterPro" id="IPR020992">
    <property type="entry name" value="Tail_Prtase_C"/>
</dbReference>
<dbReference type="GO" id="GO:0006508">
    <property type="term" value="P:proteolysis"/>
    <property type="evidence" value="ECO:0007669"/>
    <property type="project" value="UniProtKB-KW"/>
</dbReference>
<dbReference type="CDD" id="cd06782">
    <property type="entry name" value="cpPDZ_CPP-like"/>
    <property type="match status" value="1"/>
</dbReference>
<dbReference type="CDD" id="cd07560">
    <property type="entry name" value="Peptidase_S41_CPP"/>
    <property type="match status" value="1"/>
</dbReference>
<sequence>MKFPFRASLIAAGLALAASAQAVTPSFSVSDIPALSPDDRQMTASQRATERFTQSHYKRFQFDDAFSAHTFDRYLEVLDYNRNVLTQADVDRYSKYRFEMDDMLADGEVKPAFDIFNEVMRKRYQRYQYALSLLDTPMTFTNDDEMVIDRSKMAWPKDEVELNAIWYNRVKFDALNLAMAGKKWPEIKEILTKRYNNAIRMLTQTNSDDAFQLLMNAFAREIDPHTSYLSPISAEQFQTEMSLELEGIGAVLQMKDDYTVIVSLVAGGPAAKSKKLKKGDRIVAVAQEGEAPVDVIGWRLDEIVSLIKGPKGTKVTLNIQPEDASAEGYKLTLVRDKIRLEDKAVKTEYLEMDQGTVAVLVIPSFYDGLTKDVKKQLRAIEAKGVKGVVVDLRNNGGGLLTEAVSLSGLFISYGPVVQVRDSYGRIRAKADIDKRIQYAGPLTVLINRYSASASEIFAAAMQDYGRGLIVGEQSFGKGTVQQHAALDEKFDRFEKSVGYIQMTIQKFYRVNGGSTQHLGVVPDISFPAAMDPNETGESMEDNALPWDSIKKARYTAGPGFEALLPQLKAKHQARMKDDREWGFIFDDIETYQKEKDINTISLNQSKREAEQSANKVERLARINERQKAEHKKPFKTLDDVPDDYDVPDPYLDEAAEITLDLAAKDAASTN</sequence>
<dbReference type="SUPFAM" id="SSF50156">
    <property type="entry name" value="PDZ domain-like"/>
    <property type="match status" value="1"/>
</dbReference>
<dbReference type="SUPFAM" id="SSF52096">
    <property type="entry name" value="ClpP/crotonase"/>
    <property type="match status" value="1"/>
</dbReference>
<dbReference type="InterPro" id="IPR040573">
    <property type="entry name" value="TSP_N"/>
</dbReference>
<feature type="chain" id="PRO_5045902225" evidence="7">
    <location>
        <begin position="23"/>
        <end position="670"/>
    </location>
</feature>
<comment type="similarity">
    <text evidence="1 5">Belongs to the peptidase S41A family.</text>
</comment>
<dbReference type="PROSITE" id="PS50106">
    <property type="entry name" value="PDZ"/>
    <property type="match status" value="1"/>
</dbReference>
<keyword evidence="2 5" id="KW-0645">Protease</keyword>
<dbReference type="EC" id="3.4.21.102" evidence="9"/>